<dbReference type="NCBIfam" id="TIGR01168">
    <property type="entry name" value="YSIRK_signal"/>
    <property type="match status" value="1"/>
</dbReference>
<name>W1Y8I7_9ZZZZ</name>
<gene>
    <name evidence="3" type="ORF">Q604_UNBC08317G0001</name>
</gene>
<feature type="domain" description="YSIRK Gram-positive signal peptide" evidence="2">
    <location>
        <begin position="14"/>
        <end position="38"/>
    </location>
</feature>
<dbReference type="GO" id="GO:0005581">
    <property type="term" value="C:collagen trimer"/>
    <property type="evidence" value="ECO:0007669"/>
    <property type="project" value="UniProtKB-KW"/>
</dbReference>
<keyword evidence="1" id="KW-1133">Transmembrane helix</keyword>
<keyword evidence="1" id="KW-0472">Membrane</keyword>
<proteinExistence type="predicted"/>
<dbReference type="AlphaFoldDB" id="W1Y8I7"/>
<protein>
    <submittedName>
        <fullName evidence="3">Collagen family protein</fullName>
    </submittedName>
</protein>
<accession>W1Y8I7</accession>
<dbReference type="EMBL" id="AZMM01008317">
    <property type="protein sequence ID" value="ETJ37459.1"/>
    <property type="molecule type" value="Genomic_DNA"/>
</dbReference>
<evidence type="ECO:0000259" key="2">
    <source>
        <dbReference type="Pfam" id="PF04650"/>
    </source>
</evidence>
<feature type="non-terminal residue" evidence="3">
    <location>
        <position position="46"/>
    </location>
</feature>
<reference evidence="3" key="1">
    <citation type="submission" date="2013-12" db="EMBL/GenBank/DDBJ databases">
        <title>A Varibaculum cambriense genome reconstructed from a premature infant gut community with otherwise low bacterial novelty that shifts toward anaerobic metabolism during the third week of life.</title>
        <authorList>
            <person name="Brown C.T."/>
            <person name="Sharon I."/>
            <person name="Thomas B.C."/>
            <person name="Castelle C.J."/>
            <person name="Morowitz M.J."/>
            <person name="Banfield J.F."/>
        </authorList>
    </citation>
    <scope>NUCLEOTIDE SEQUENCE</scope>
</reference>
<dbReference type="InterPro" id="IPR005877">
    <property type="entry name" value="YSIRK_signal_dom"/>
</dbReference>
<feature type="transmembrane region" description="Helical" evidence="1">
    <location>
        <begin position="20"/>
        <end position="38"/>
    </location>
</feature>
<keyword evidence="3" id="KW-0176">Collagen</keyword>
<keyword evidence="1" id="KW-0812">Transmembrane</keyword>
<organism evidence="3">
    <name type="scientific">human gut metagenome</name>
    <dbReference type="NCBI Taxonomy" id="408170"/>
    <lineage>
        <taxon>unclassified sequences</taxon>
        <taxon>metagenomes</taxon>
        <taxon>organismal metagenomes</taxon>
    </lineage>
</organism>
<evidence type="ECO:0000313" key="3">
    <source>
        <dbReference type="EMBL" id="ETJ37459.1"/>
    </source>
</evidence>
<sequence>MKKSSKFSKDFPTRKNHYAIRKFTVGTASIIVGSFLFFGQTQAHAE</sequence>
<dbReference type="Pfam" id="PF04650">
    <property type="entry name" value="YSIRK_signal"/>
    <property type="match status" value="1"/>
</dbReference>
<comment type="caution">
    <text evidence="3">The sequence shown here is derived from an EMBL/GenBank/DDBJ whole genome shotgun (WGS) entry which is preliminary data.</text>
</comment>
<evidence type="ECO:0000256" key="1">
    <source>
        <dbReference type="SAM" id="Phobius"/>
    </source>
</evidence>